<dbReference type="AlphaFoldDB" id="A0ABD2BG31"/>
<protein>
    <submittedName>
        <fullName evidence="2">Uncharacterized protein</fullName>
    </submittedName>
</protein>
<evidence type="ECO:0000313" key="2">
    <source>
        <dbReference type="EMBL" id="KAL2731716.1"/>
    </source>
</evidence>
<feature type="region of interest" description="Disordered" evidence="1">
    <location>
        <begin position="38"/>
        <end position="61"/>
    </location>
</feature>
<keyword evidence="3" id="KW-1185">Reference proteome</keyword>
<dbReference type="Proteomes" id="UP001607302">
    <property type="component" value="Unassembled WGS sequence"/>
</dbReference>
<gene>
    <name evidence="2" type="ORF">V1478_004404</name>
</gene>
<comment type="caution">
    <text evidence="2">The sequence shown here is derived from an EMBL/GenBank/DDBJ whole genome shotgun (WGS) entry which is preliminary data.</text>
</comment>
<evidence type="ECO:0000313" key="3">
    <source>
        <dbReference type="Proteomes" id="UP001607302"/>
    </source>
</evidence>
<dbReference type="EMBL" id="JAUDFV010000102">
    <property type="protein sequence ID" value="KAL2731716.1"/>
    <property type="molecule type" value="Genomic_DNA"/>
</dbReference>
<evidence type="ECO:0000256" key="1">
    <source>
        <dbReference type="SAM" id="MobiDB-lite"/>
    </source>
</evidence>
<sequence>MGTGMKEWMKFYSFERYEAINDYGFKIFNYTVGKPKSASRAHKCNSGPRVQLGPKRCNSGPKKAARELRYLLDRRTSSISTRRSTDLVTVEVNQMLVSVVIRRRQRFEIQN</sequence>
<reference evidence="2 3" key="1">
    <citation type="journal article" date="2024" name="Ann. Entomol. Soc. Am.">
        <title>Genomic analyses of the southern and eastern yellowjacket wasps (Hymenoptera: Vespidae) reveal evolutionary signatures of social life.</title>
        <authorList>
            <person name="Catto M.A."/>
            <person name="Caine P.B."/>
            <person name="Orr S.E."/>
            <person name="Hunt B.G."/>
            <person name="Goodisman M.A.D."/>
        </authorList>
    </citation>
    <scope>NUCLEOTIDE SEQUENCE [LARGE SCALE GENOMIC DNA]</scope>
    <source>
        <strain evidence="2">233</strain>
        <tissue evidence="2">Head and thorax</tissue>
    </source>
</reference>
<proteinExistence type="predicted"/>
<organism evidence="2 3">
    <name type="scientific">Vespula squamosa</name>
    <name type="common">Southern yellow jacket</name>
    <name type="synonym">Wasp</name>
    <dbReference type="NCBI Taxonomy" id="30214"/>
    <lineage>
        <taxon>Eukaryota</taxon>
        <taxon>Metazoa</taxon>
        <taxon>Ecdysozoa</taxon>
        <taxon>Arthropoda</taxon>
        <taxon>Hexapoda</taxon>
        <taxon>Insecta</taxon>
        <taxon>Pterygota</taxon>
        <taxon>Neoptera</taxon>
        <taxon>Endopterygota</taxon>
        <taxon>Hymenoptera</taxon>
        <taxon>Apocrita</taxon>
        <taxon>Aculeata</taxon>
        <taxon>Vespoidea</taxon>
        <taxon>Vespidae</taxon>
        <taxon>Vespinae</taxon>
        <taxon>Vespula</taxon>
    </lineage>
</organism>
<accession>A0ABD2BG31</accession>
<name>A0ABD2BG31_VESSQ</name>